<evidence type="ECO:0000313" key="2">
    <source>
        <dbReference type="Proteomes" id="UP001057520"/>
    </source>
</evidence>
<proteinExistence type="predicted"/>
<dbReference type="Proteomes" id="UP001057520">
    <property type="component" value="Chromosome"/>
</dbReference>
<organism evidence="1 2">
    <name type="scientific">Caulobacter segnis</name>
    <dbReference type="NCBI Taxonomy" id="88688"/>
    <lineage>
        <taxon>Bacteria</taxon>
        <taxon>Pseudomonadati</taxon>
        <taxon>Pseudomonadota</taxon>
        <taxon>Alphaproteobacteria</taxon>
        <taxon>Caulobacterales</taxon>
        <taxon>Caulobacteraceae</taxon>
        <taxon>Caulobacter</taxon>
    </lineage>
</organism>
<reference evidence="1 2" key="1">
    <citation type="submission" date="2022-04" db="EMBL/GenBank/DDBJ databases">
        <title>Genome sequence of soybean root-associated Caulobacter segnis RL271.</title>
        <authorList>
            <person name="Longley R."/>
            <person name="Bonito G."/>
            <person name="Trigodet F."/>
            <person name="Crosson S."/>
            <person name="Fiebig A."/>
        </authorList>
    </citation>
    <scope>NUCLEOTIDE SEQUENCE [LARGE SCALE GENOMIC DNA]</scope>
    <source>
        <strain evidence="1 2">RL271</strain>
    </source>
</reference>
<keyword evidence="2" id="KW-1185">Reference proteome</keyword>
<name>A0ABY4ZV37_9CAUL</name>
<protein>
    <submittedName>
        <fullName evidence="1">Uncharacterized protein</fullName>
    </submittedName>
</protein>
<dbReference type="EMBL" id="CP096040">
    <property type="protein sequence ID" value="USQ96601.1"/>
    <property type="molecule type" value="Genomic_DNA"/>
</dbReference>
<evidence type="ECO:0000313" key="1">
    <source>
        <dbReference type="EMBL" id="USQ96601.1"/>
    </source>
</evidence>
<accession>A0ABY4ZV37</accession>
<sequence>MLLDKSSSPSSSGVTNAVLNAAPPIDDAAARLLRHVLKVWAREQGVSEADVPTFIDGVLDHATATIRDGRFGRGGA</sequence>
<gene>
    <name evidence="1" type="ORF">MZV50_03130</name>
</gene>